<name>A0A1R3GJU4_COCAP</name>
<keyword evidence="1" id="KW-0812">Transmembrane</keyword>
<dbReference type="OrthoDB" id="1589813at2759"/>
<feature type="transmembrane region" description="Helical" evidence="1">
    <location>
        <begin position="428"/>
        <end position="449"/>
    </location>
</feature>
<dbReference type="OMA" id="MIQEHKQ"/>
<protein>
    <submittedName>
        <fullName evidence="2">Uncharacterized protein</fullName>
    </submittedName>
</protein>
<dbReference type="PANTHER" id="PTHR31170">
    <property type="entry name" value="BNAC04G53230D PROTEIN"/>
    <property type="match status" value="1"/>
</dbReference>
<dbReference type="AlphaFoldDB" id="A0A1R3GJU4"/>
<dbReference type="Pfam" id="PF03140">
    <property type="entry name" value="DUF247"/>
    <property type="match status" value="1"/>
</dbReference>
<evidence type="ECO:0000313" key="3">
    <source>
        <dbReference type="Proteomes" id="UP000188268"/>
    </source>
</evidence>
<keyword evidence="1" id="KW-1133">Transmembrane helix</keyword>
<dbReference type="EMBL" id="AWWV01014220">
    <property type="protein sequence ID" value="OMO58368.1"/>
    <property type="molecule type" value="Genomic_DNA"/>
</dbReference>
<dbReference type="InterPro" id="IPR004158">
    <property type="entry name" value="DUF247_pln"/>
</dbReference>
<organism evidence="2 3">
    <name type="scientific">Corchorus capsularis</name>
    <name type="common">Jute</name>
    <dbReference type="NCBI Taxonomy" id="210143"/>
    <lineage>
        <taxon>Eukaryota</taxon>
        <taxon>Viridiplantae</taxon>
        <taxon>Streptophyta</taxon>
        <taxon>Embryophyta</taxon>
        <taxon>Tracheophyta</taxon>
        <taxon>Spermatophyta</taxon>
        <taxon>Magnoliopsida</taxon>
        <taxon>eudicotyledons</taxon>
        <taxon>Gunneridae</taxon>
        <taxon>Pentapetalae</taxon>
        <taxon>rosids</taxon>
        <taxon>malvids</taxon>
        <taxon>Malvales</taxon>
        <taxon>Malvaceae</taxon>
        <taxon>Grewioideae</taxon>
        <taxon>Apeibeae</taxon>
        <taxon>Corchorus</taxon>
    </lineage>
</organism>
<accession>A0A1R3GJU4</accession>
<comment type="caution">
    <text evidence="2">The sequence shown here is derived from an EMBL/GenBank/DDBJ whole genome shotgun (WGS) entry which is preliminary data.</text>
</comment>
<reference evidence="2 3" key="1">
    <citation type="submission" date="2013-09" db="EMBL/GenBank/DDBJ databases">
        <title>Corchorus capsularis genome sequencing.</title>
        <authorList>
            <person name="Alam M."/>
            <person name="Haque M.S."/>
            <person name="Islam M.S."/>
            <person name="Emdad E.M."/>
            <person name="Islam M.M."/>
            <person name="Ahmed B."/>
            <person name="Halim A."/>
            <person name="Hossen Q.M.M."/>
            <person name="Hossain M.Z."/>
            <person name="Ahmed R."/>
            <person name="Khan M.M."/>
            <person name="Islam R."/>
            <person name="Rashid M.M."/>
            <person name="Khan S.A."/>
            <person name="Rahman M.S."/>
            <person name="Alam M."/>
        </authorList>
    </citation>
    <scope>NUCLEOTIDE SEQUENCE [LARGE SCALE GENOMIC DNA]</scope>
    <source>
        <strain evidence="3">cv. CVL-1</strain>
        <tissue evidence="2">Whole seedling</tissue>
    </source>
</reference>
<keyword evidence="1" id="KW-0472">Membrane</keyword>
<keyword evidence="3" id="KW-1185">Reference proteome</keyword>
<dbReference type="PANTHER" id="PTHR31170:SF21">
    <property type="match status" value="1"/>
</dbReference>
<proteinExistence type="predicted"/>
<sequence>MDHSIHINQENAENTHHAVKITEADGNWLASMEAKINQRPKLLNESAGKLCCCIFRLPKSLVLTNDKAYEPQIVSIGPYHHGKEQLTMIQEHKWRFLRSFLSRLQGIISFSHLVQLIASHEETIRESYSEFINLNSRQLIEMMILDGCFIIELFYKVFRSDPSDDREPILSMAWILPFIARDFLKLENQIPFFVLEILFQQTRSFLGENIPSLKILTMGFFNNVIGRPFQVLQRYEHLTGKHILDLFRLSLIPKHLHHKKLNHGNVSQIQTAEKLHLVGIQFEPIRENISDSFLDIKFDNGVLRIPTLTLDDFSSYLLQNCVAFEQCYHHHCSNHMTTYATFMGCLINTPRDAGFLREKNIIENYLGADEQVAYFFNNLGKDMLTDINHSYLTGLFEEVNQFSSSCNIAHRNRKSRDTNNYVGSKRSFSWVIIAFILLMLIVIQVLLVIRPSLHAALLKSVQS</sequence>
<gene>
    <name evidence="2" type="ORF">CCACVL1_25463</name>
</gene>
<dbReference type="Gramene" id="OMO58368">
    <property type="protein sequence ID" value="OMO58368"/>
    <property type="gene ID" value="CCACVL1_25463"/>
</dbReference>
<evidence type="ECO:0000313" key="2">
    <source>
        <dbReference type="EMBL" id="OMO58368.1"/>
    </source>
</evidence>
<dbReference type="Proteomes" id="UP000188268">
    <property type="component" value="Unassembled WGS sequence"/>
</dbReference>
<evidence type="ECO:0000256" key="1">
    <source>
        <dbReference type="SAM" id="Phobius"/>
    </source>
</evidence>
<dbReference type="STRING" id="210143.A0A1R3GJU4"/>